<feature type="compositionally biased region" description="Polar residues" evidence="3">
    <location>
        <begin position="960"/>
        <end position="969"/>
    </location>
</feature>
<name>F0VCD3_NEOCL</name>
<organism evidence="5 7">
    <name type="scientific">Neospora caninum (strain Liverpool)</name>
    <dbReference type="NCBI Taxonomy" id="572307"/>
    <lineage>
        <taxon>Eukaryota</taxon>
        <taxon>Sar</taxon>
        <taxon>Alveolata</taxon>
        <taxon>Apicomplexa</taxon>
        <taxon>Conoidasida</taxon>
        <taxon>Coccidia</taxon>
        <taxon>Eucoccidiorida</taxon>
        <taxon>Eimeriorina</taxon>
        <taxon>Sarcocystidae</taxon>
        <taxon>Neospora</taxon>
    </lineage>
</organism>
<dbReference type="AlphaFoldDB" id="F0VCD3"/>
<feature type="domain" description="Apple" evidence="4">
    <location>
        <begin position="569"/>
        <end position="639"/>
    </location>
</feature>
<dbReference type="GO" id="GO:0006508">
    <property type="term" value="P:proteolysis"/>
    <property type="evidence" value="ECO:0007669"/>
    <property type="project" value="InterPro"/>
</dbReference>
<evidence type="ECO:0000256" key="2">
    <source>
        <dbReference type="ARBA" id="ARBA00023157"/>
    </source>
</evidence>
<feature type="compositionally biased region" description="Gly residues" evidence="3">
    <location>
        <begin position="904"/>
        <end position="913"/>
    </location>
</feature>
<gene>
    <name evidence="6" type="ORF">BN1204_038320</name>
    <name evidence="5" type="ORF">NCLIV_038320</name>
</gene>
<feature type="region of interest" description="Disordered" evidence="3">
    <location>
        <begin position="183"/>
        <end position="206"/>
    </location>
</feature>
<feature type="domain" description="Apple" evidence="4">
    <location>
        <begin position="38"/>
        <end position="108"/>
    </location>
</feature>
<dbReference type="GeneID" id="13441791"/>
<dbReference type="SMART" id="SM00223">
    <property type="entry name" value="APPLE"/>
    <property type="match status" value="10"/>
</dbReference>
<feature type="region of interest" description="Disordered" evidence="3">
    <location>
        <begin position="346"/>
        <end position="383"/>
    </location>
</feature>
<dbReference type="SMART" id="SM00473">
    <property type="entry name" value="PAN_AP"/>
    <property type="match status" value="5"/>
</dbReference>
<dbReference type="SUPFAM" id="SSF57414">
    <property type="entry name" value="Hairpin loop containing domain-like"/>
    <property type="match status" value="10"/>
</dbReference>
<evidence type="ECO:0000313" key="7">
    <source>
        <dbReference type="Proteomes" id="UP000007494"/>
    </source>
</evidence>
<evidence type="ECO:0000256" key="3">
    <source>
        <dbReference type="SAM" id="MobiDB-lite"/>
    </source>
</evidence>
<dbReference type="PROSITE" id="PS50948">
    <property type="entry name" value="PAN"/>
    <property type="match status" value="5"/>
</dbReference>
<keyword evidence="2" id="KW-1015">Disulfide bond</keyword>
<reference evidence="6" key="4">
    <citation type="journal article" date="2015" name="PLoS ONE">
        <title>Comprehensive Evaluation of Toxoplasma gondii VEG and Neospora caninum LIV Genomes with Tachyzoite Stage Transcriptome and Proteome Defines Novel Transcript Features.</title>
        <authorList>
            <person name="Ramaprasad A."/>
            <person name="Mourier T."/>
            <person name="Naeem R."/>
            <person name="Malas T.B."/>
            <person name="Moussa E."/>
            <person name="Panigrahi A."/>
            <person name="Vermont S.J."/>
            <person name="Otto T.D."/>
            <person name="Wastling J."/>
            <person name="Pain A."/>
        </authorList>
    </citation>
    <scope>NUCLEOTIDE SEQUENCE</scope>
    <source>
        <strain evidence="6">Liverpool</strain>
    </source>
</reference>
<dbReference type="InterPro" id="IPR024691">
    <property type="entry name" value="MIC1_galectin-like_dom"/>
</dbReference>
<dbReference type="EMBL" id="FR823385">
    <property type="protein sequence ID" value="CBZ50757.1"/>
    <property type="molecule type" value="Genomic_DNA"/>
</dbReference>
<evidence type="ECO:0000259" key="4">
    <source>
        <dbReference type="PROSITE" id="PS50948"/>
    </source>
</evidence>
<feature type="compositionally biased region" description="Low complexity" evidence="3">
    <location>
        <begin position="922"/>
        <end position="931"/>
    </location>
</feature>
<keyword evidence="7" id="KW-1185">Reference proteome</keyword>
<evidence type="ECO:0000313" key="5">
    <source>
        <dbReference type="EMBL" id="CBZ50757.1"/>
    </source>
</evidence>
<dbReference type="InterPro" id="IPR003609">
    <property type="entry name" value="Pan_app"/>
</dbReference>
<dbReference type="VEuPathDB" id="ToxoDB:NCLIV_038320"/>
<protein>
    <submittedName>
        <fullName evidence="6">PAN domain-containing protein</fullName>
    </submittedName>
</protein>
<reference evidence="7" key="3">
    <citation type="journal article" date="2012" name="PLoS Pathog.">
        <title>Comparative genomics of the apicomplexan parasites Toxoplasma gondii and Neospora caninum: Coccidia differing in host range and transmission strategy.</title>
        <authorList>
            <person name="Reid A.J."/>
            <person name="Vermont S.J."/>
            <person name="Cotton J.A."/>
            <person name="Harris D."/>
            <person name="Hill-Cawthorne G.A."/>
            <person name="Konen-Waisman S."/>
            <person name="Latham S.M."/>
            <person name="Mourier T."/>
            <person name="Norton R."/>
            <person name="Quail M.A."/>
            <person name="Sanders M."/>
            <person name="Shanmugam D."/>
            <person name="Sohal A."/>
            <person name="Wasmuth J.D."/>
            <person name="Brunk B."/>
            <person name="Grigg M.E."/>
            <person name="Howard J.C."/>
            <person name="Parkinson J."/>
            <person name="Roos D.S."/>
            <person name="Trees A.J."/>
            <person name="Berriman M."/>
            <person name="Pain A."/>
            <person name="Wastling J.M."/>
        </authorList>
    </citation>
    <scope>NUCLEOTIDE SEQUENCE [LARGE SCALE GENOMIC DNA]</scope>
    <source>
        <strain evidence="7">Liverpool</strain>
    </source>
</reference>
<proteinExistence type="predicted"/>
<feature type="domain" description="Apple" evidence="4">
    <location>
        <begin position="215"/>
        <end position="285"/>
    </location>
</feature>
<dbReference type="CDD" id="cd01100">
    <property type="entry name" value="APPLE_Factor_XI_like"/>
    <property type="match status" value="1"/>
</dbReference>
<dbReference type="InParanoid" id="F0VCD3"/>
<dbReference type="RefSeq" id="XP_003880790.1">
    <property type="nucleotide sequence ID" value="XM_003880741.1"/>
</dbReference>
<feature type="domain" description="Apple" evidence="4">
    <location>
        <begin position="392"/>
        <end position="462"/>
    </location>
</feature>
<feature type="region of interest" description="Disordered" evidence="3">
    <location>
        <begin position="700"/>
        <end position="735"/>
    </location>
</feature>
<dbReference type="Pfam" id="PF00024">
    <property type="entry name" value="PAN_1"/>
    <property type="match status" value="10"/>
</dbReference>
<evidence type="ECO:0000256" key="1">
    <source>
        <dbReference type="ARBA" id="ARBA00022737"/>
    </source>
</evidence>
<dbReference type="Gene3D" id="3.50.4.10">
    <property type="entry name" value="Hepatocyte Growth Factor"/>
    <property type="match status" value="10"/>
</dbReference>
<feature type="compositionally biased region" description="Acidic residues" evidence="3">
    <location>
        <begin position="932"/>
        <end position="944"/>
    </location>
</feature>
<dbReference type="eggNOG" id="ENOG502QZNB">
    <property type="taxonomic scope" value="Eukaryota"/>
</dbReference>
<feature type="domain" description="Apple" evidence="4">
    <location>
        <begin position="746"/>
        <end position="816"/>
    </location>
</feature>
<keyword evidence="1" id="KW-0677">Repeat</keyword>
<reference evidence="5" key="1">
    <citation type="submission" date="2011-02" db="EMBL/GenBank/DDBJ databases">
        <authorList>
            <person name="Aslett M."/>
        </authorList>
    </citation>
    <scope>NUCLEOTIDE SEQUENCE</scope>
    <source>
        <strain evidence="5">Liverpool</strain>
    </source>
</reference>
<dbReference type="Proteomes" id="UP000007494">
    <property type="component" value="Chromosome IX"/>
</dbReference>
<accession>F0VCD3</accession>
<feature type="region of interest" description="Disordered" evidence="3">
    <location>
        <begin position="885"/>
        <end position="977"/>
    </location>
</feature>
<feature type="region of interest" description="Disordered" evidence="3">
    <location>
        <begin position="537"/>
        <end position="560"/>
    </location>
</feature>
<reference evidence="5" key="2">
    <citation type="submission" date="2011-03" db="EMBL/GenBank/DDBJ databases">
        <title>Comparative genomics and transcriptomics of Neospora caninum and Toxoplasma gondii.</title>
        <authorList>
            <person name="Reid A.J."/>
            <person name="Sohal A."/>
            <person name="Harris D."/>
            <person name="Quail M."/>
            <person name="Sanders M."/>
            <person name="Berriman M."/>
            <person name="Wastling J.M."/>
            <person name="Pain A."/>
        </authorList>
    </citation>
    <scope>NUCLEOTIDE SEQUENCE</scope>
    <source>
        <strain evidence="5">Liverpool</strain>
    </source>
</reference>
<sequence length="1111" mass="119115">MTALGKRECLCNTGFSVRTVDGNQECVAVPEAENQLKCFHPINWKSIARTYRTETGVKDAIACQKLCSRENACTHFNYHTDSHDCELKIKNGSDVVQAENVITGPKTCNSSCYKVGMGHTAPEMAKPGKMYSAYDCQSWCLDTIGCHYFTFNVETSFCYLKGAEAAGTERKYSGDVAGPKEFCRGGTEEAETESGTAGGSGGGAAAPEAEKQLKCFHPINWKSIARTYRTETGVKDAIACQKLCSRENACTHFNYHTDSHDCELKIKNGSDVVQAENVITGPKTCNSSCYKVGVGHSARDMATPGKMYSAYDCQSWCLDTIGCHYFTFNVETSTCYLKGAEAAGTERSSPSDVVGPKEFCRGGTEEAETESGTAGGSGGGAAAPEAEKQLKCFHPINWKSIARTYRTETGVKDAIACQKLCSRENACTHFNYHTDSHDCELKIKNGSDVVQAENVITGPKTCNSSCYKVGMGHTAPEMAKPGKMYSAYDCQSWCLDTIGCHYFTFNVETSTCYLKGAEAAGTERKYSGDVAGPKEFCRGGTEEAETESGTAGGSGGGAAAPEAEKQLKCFHPINWKSIARTYRTETGVKDAIACQKLCSRENACTHFNYHTDSHDCELKIKNGSDVVQAENVITGPKTCNSSCYKVGVGHSARDMATPGKMYSAYDCQSWCLDTIGCHYFTFNVETSTCYLKGAEAAGTERSSPSDVVGPKEFCRGGTEEAETESGTAGGSEGGAAAPEAEKQLKCFHPINWKSIARTYRTETGVKDAIACQKLCSRENACTHFNYHTDSHDCELKIKNGSDVVQAENVITGPKTCNSSCYKVGMGHTAPDMAKPGQMYSAYDCQSWCLDTIGCHYFTFNVETSFCYLKGAEAAGTERKYSGDVVGPKEFCRGGTEEAETESGTAGGSGGGALQPGAGENPGAGEVENGGNSEEEDLDNGENTEEGLGSVEDTEGGDNDSAGSSENDITTFDEPVPTAPKVDFIDQAIIKVSARAAPSRTQVQISECFTVSFDRMEKTVTVASGSTSHSGKMAGAPSPTGGFVSLFYHDGQNLAVVYDYQLDSGDYGNVTVKVPFAECGLDTVNILKKSDDASFEGLRAFVTRDLKRSMTA</sequence>
<evidence type="ECO:0000313" key="6">
    <source>
        <dbReference type="EMBL" id="CEL68056.1"/>
    </source>
</evidence>
<dbReference type="EMBL" id="LN714484">
    <property type="protein sequence ID" value="CEL68056.1"/>
    <property type="molecule type" value="Genomic_DNA"/>
</dbReference>
<dbReference type="OrthoDB" id="331933at2759"/>
<dbReference type="Pfam" id="PF11476">
    <property type="entry name" value="TgMIC1"/>
    <property type="match status" value="1"/>
</dbReference>
<dbReference type="GO" id="GO:0005576">
    <property type="term" value="C:extracellular region"/>
    <property type="evidence" value="ECO:0007669"/>
    <property type="project" value="InterPro"/>
</dbReference>
<dbReference type="InterPro" id="IPR000177">
    <property type="entry name" value="Apple"/>
</dbReference>